<dbReference type="CDD" id="cd02955">
    <property type="entry name" value="SSP411"/>
    <property type="match status" value="1"/>
</dbReference>
<dbReference type="STRING" id="383372.Rcas_2990"/>
<dbReference type="Proteomes" id="UP000000263">
    <property type="component" value="Chromosome"/>
</dbReference>
<reference evidence="2 3" key="1">
    <citation type="submission" date="2007-08" db="EMBL/GenBank/DDBJ databases">
        <title>Complete sequence of Roseiflexus castenholzii DSM 13941.</title>
        <authorList>
            <consortium name="US DOE Joint Genome Institute"/>
            <person name="Copeland A."/>
            <person name="Lucas S."/>
            <person name="Lapidus A."/>
            <person name="Barry K."/>
            <person name="Glavina del Rio T."/>
            <person name="Dalin E."/>
            <person name="Tice H."/>
            <person name="Pitluck S."/>
            <person name="Thompson L.S."/>
            <person name="Brettin T."/>
            <person name="Bruce D."/>
            <person name="Detter J.C."/>
            <person name="Han C."/>
            <person name="Tapia R."/>
            <person name="Schmutz J."/>
            <person name="Larimer F."/>
            <person name="Land M."/>
            <person name="Hauser L."/>
            <person name="Kyrpides N."/>
            <person name="Mikhailova N."/>
            <person name="Bryant D.A."/>
            <person name="Hanada S."/>
            <person name="Tsukatani Y."/>
            <person name="Richardson P."/>
        </authorList>
    </citation>
    <scope>NUCLEOTIDE SEQUENCE [LARGE SCALE GENOMIC DNA]</scope>
    <source>
        <strain evidence="3">DSM 13941 / HLO8</strain>
    </source>
</reference>
<dbReference type="PIRSF" id="PIRSF006402">
    <property type="entry name" value="UCP006402_thioredoxin"/>
    <property type="match status" value="1"/>
</dbReference>
<dbReference type="HOGENOM" id="CLU_014051_4_1_0"/>
<evidence type="ECO:0000313" key="2">
    <source>
        <dbReference type="EMBL" id="ABU59047.1"/>
    </source>
</evidence>
<keyword evidence="3" id="KW-1185">Reference proteome</keyword>
<dbReference type="PANTHER" id="PTHR42899">
    <property type="entry name" value="SPERMATOGENESIS-ASSOCIATED PROTEIN 20"/>
    <property type="match status" value="1"/>
</dbReference>
<dbReference type="Gene3D" id="3.40.30.10">
    <property type="entry name" value="Glutaredoxin"/>
    <property type="match status" value="1"/>
</dbReference>
<dbReference type="GO" id="GO:0005975">
    <property type="term" value="P:carbohydrate metabolic process"/>
    <property type="evidence" value="ECO:0007669"/>
    <property type="project" value="InterPro"/>
</dbReference>
<dbReference type="SUPFAM" id="SSF48208">
    <property type="entry name" value="Six-hairpin glycosidases"/>
    <property type="match status" value="1"/>
</dbReference>
<dbReference type="RefSeq" id="WP_012121471.1">
    <property type="nucleotide sequence ID" value="NC_009767.1"/>
</dbReference>
<dbReference type="InterPro" id="IPR008928">
    <property type="entry name" value="6-hairpin_glycosidase_sf"/>
</dbReference>
<accession>A7NNB4</accession>
<dbReference type="InterPro" id="IPR024705">
    <property type="entry name" value="Ssp411"/>
</dbReference>
<sequence>MPNAEPTRRPNRLINETSPYLLQHAYNPVDWYPWGEEAFARAQAEDKPILLSVGYAACHWCHVMEHESFEDEETAALMNRYFVNVKVDREERPDVDSIYMTAVQAMTGSGGWPMTVFLTPDGTPFFAGTYFPPEDRWQMPSFQRVLRSVAEAYATRRNDLLARGRELVERMREASMMQIPGSTLTPAALDSAFMGLQQAFDPEYGGFGRAPKFPQPMTLEFLLRYAARTGRGMEMLERTLRAMAEGGMYDQIGGGFHRYSVDAQWLVPHFEKMLYDNALLARVYLETFQATGNAFYRRIAEETLTYMLREMQHPDGGFFSTQDADSLPTADATHKHEGAFFVWTPAEIREALGADATVFSALYGVTDRGNFEGKNILHVQRSPAEVARVMGMSVERVESIAERGRRVLFAVRQHRPKPELDDKVLTAWNGMALRAFALGAIVLDREEYRTAAVRCAEFVLRELRRADGELLRSWRQGVANPTPAFLEDYALLADGLLALYEATFDPRWLLEARALADALLERFWDDGIGGFYDTGSHHEQLVIRPRDTGDNATPSGSSAAADVLLRLALIFDEPRYRERALTVLSAMAPLMERYPTGFGRYLAAAEFALSQPREIALIGDPEAADTRALAAIALKPFLPNRVVVLARPGEDPPRIPSPLLAGRTPIDGRAAAYVCQNYACRLPVTKPADLAAQLQP</sequence>
<name>A7NNB4_ROSCS</name>
<gene>
    <name evidence="2" type="ordered locus">Rcas_2990</name>
</gene>
<dbReference type="InterPro" id="IPR012341">
    <property type="entry name" value="6hp_glycosidase-like_sf"/>
</dbReference>
<dbReference type="InterPro" id="IPR004879">
    <property type="entry name" value="Ssp411-like_TRX"/>
</dbReference>
<dbReference type="OrthoDB" id="9762614at2"/>
<evidence type="ECO:0000259" key="1">
    <source>
        <dbReference type="Pfam" id="PF03190"/>
    </source>
</evidence>
<dbReference type="SUPFAM" id="SSF52833">
    <property type="entry name" value="Thioredoxin-like"/>
    <property type="match status" value="1"/>
</dbReference>
<dbReference type="eggNOG" id="COG1331">
    <property type="taxonomic scope" value="Bacteria"/>
</dbReference>
<dbReference type="Pfam" id="PF03190">
    <property type="entry name" value="Thioredox_DsbH"/>
    <property type="match status" value="1"/>
</dbReference>
<dbReference type="InterPro" id="IPR036249">
    <property type="entry name" value="Thioredoxin-like_sf"/>
</dbReference>
<dbReference type="AlphaFoldDB" id="A7NNB4"/>
<dbReference type="PANTHER" id="PTHR42899:SF1">
    <property type="entry name" value="SPERMATOGENESIS-ASSOCIATED PROTEIN 20"/>
    <property type="match status" value="1"/>
</dbReference>
<proteinExistence type="predicted"/>
<dbReference type="KEGG" id="rca:Rcas_2990"/>
<dbReference type="EMBL" id="CP000804">
    <property type="protein sequence ID" value="ABU59047.1"/>
    <property type="molecule type" value="Genomic_DNA"/>
</dbReference>
<feature type="domain" description="Spermatogenesis-associated protein 20-like TRX" evidence="1">
    <location>
        <begin position="10"/>
        <end position="171"/>
    </location>
</feature>
<dbReference type="Gene3D" id="1.50.10.10">
    <property type="match status" value="1"/>
</dbReference>
<evidence type="ECO:0000313" key="3">
    <source>
        <dbReference type="Proteomes" id="UP000000263"/>
    </source>
</evidence>
<protein>
    <recommendedName>
        <fullName evidence="1">Spermatogenesis-associated protein 20-like TRX domain-containing protein</fullName>
    </recommendedName>
</protein>
<organism evidence="2 3">
    <name type="scientific">Roseiflexus castenholzii (strain DSM 13941 / HLO8)</name>
    <dbReference type="NCBI Taxonomy" id="383372"/>
    <lineage>
        <taxon>Bacteria</taxon>
        <taxon>Bacillati</taxon>
        <taxon>Chloroflexota</taxon>
        <taxon>Chloroflexia</taxon>
        <taxon>Chloroflexales</taxon>
        <taxon>Roseiflexineae</taxon>
        <taxon>Roseiflexaceae</taxon>
        <taxon>Roseiflexus</taxon>
    </lineage>
</organism>